<evidence type="ECO:0000313" key="2">
    <source>
        <dbReference type="EMBL" id="CAF9926878.1"/>
    </source>
</evidence>
<dbReference type="OrthoDB" id="5348779at2759"/>
<accession>A0A8H3FS82</accession>
<evidence type="ECO:0000256" key="1">
    <source>
        <dbReference type="SAM" id="MobiDB-lite"/>
    </source>
</evidence>
<protein>
    <submittedName>
        <fullName evidence="2">Uncharacterized protein</fullName>
    </submittedName>
</protein>
<name>A0A8H3FS82_9LECA</name>
<gene>
    <name evidence="2" type="ORF">IMSHALPRED_007076</name>
</gene>
<comment type="caution">
    <text evidence="2">The sequence shown here is derived from an EMBL/GenBank/DDBJ whole genome shotgun (WGS) entry which is preliminary data.</text>
</comment>
<dbReference type="AlphaFoldDB" id="A0A8H3FS82"/>
<keyword evidence="3" id="KW-1185">Reference proteome</keyword>
<reference evidence="2" key="1">
    <citation type="submission" date="2021-03" db="EMBL/GenBank/DDBJ databases">
        <authorList>
            <person name="Tagirdzhanova G."/>
        </authorList>
    </citation>
    <scope>NUCLEOTIDE SEQUENCE</scope>
</reference>
<dbReference type="Proteomes" id="UP000664534">
    <property type="component" value="Unassembled WGS sequence"/>
</dbReference>
<evidence type="ECO:0000313" key="3">
    <source>
        <dbReference type="Proteomes" id="UP000664534"/>
    </source>
</evidence>
<sequence length="216" mass="24689">MNAHELVPKDDVSNKERNHQESEHEEAAKAVGATYGNLYERYHQALLTRRHTDHEPSCGSALVDVTAVHKDQLSWAEDIEYRPIELLSFYPPTTKQVSKKAIVNLRYDGKLLLDVRGKPLRDFPSLPLVISSMVKAFRVEAWMRSDRRMRIADITARMPVEVAMDPAGHQNLRPVYDQGIVRKRTKKSRNSAGLITWNNMGKTKISRISGMNSVRR</sequence>
<proteinExistence type="predicted"/>
<organism evidence="2 3">
    <name type="scientific">Imshaugia aleurites</name>
    <dbReference type="NCBI Taxonomy" id="172621"/>
    <lineage>
        <taxon>Eukaryota</taxon>
        <taxon>Fungi</taxon>
        <taxon>Dikarya</taxon>
        <taxon>Ascomycota</taxon>
        <taxon>Pezizomycotina</taxon>
        <taxon>Lecanoromycetes</taxon>
        <taxon>OSLEUM clade</taxon>
        <taxon>Lecanoromycetidae</taxon>
        <taxon>Lecanorales</taxon>
        <taxon>Lecanorineae</taxon>
        <taxon>Parmeliaceae</taxon>
        <taxon>Imshaugia</taxon>
    </lineage>
</organism>
<dbReference type="EMBL" id="CAJPDT010000044">
    <property type="protein sequence ID" value="CAF9926878.1"/>
    <property type="molecule type" value="Genomic_DNA"/>
</dbReference>
<feature type="region of interest" description="Disordered" evidence="1">
    <location>
        <begin position="1"/>
        <end position="27"/>
    </location>
</feature>